<comment type="subcellular location">
    <subcellularLocation>
        <location evidence="1 8">Cell outer membrane</location>
        <topology evidence="1 8">Multi-pass membrane protein</topology>
    </subcellularLocation>
</comment>
<dbReference type="PANTHER" id="PTHR30442:SF0">
    <property type="entry name" value="FE(3+) DICITRATE TRANSPORT PROTEIN FECA"/>
    <property type="match status" value="1"/>
</dbReference>
<dbReference type="Gene3D" id="2.40.170.20">
    <property type="entry name" value="TonB-dependent receptor, beta-barrel domain"/>
    <property type="match status" value="1"/>
</dbReference>
<comment type="similarity">
    <text evidence="8 9">Belongs to the TonB-dependent receptor family.</text>
</comment>
<keyword evidence="7 8" id="KW-0998">Cell outer membrane</keyword>
<comment type="caution">
    <text evidence="13">The sequence shown here is derived from an EMBL/GenBank/DDBJ whole genome shotgun (WGS) entry which is preliminary data.</text>
</comment>
<dbReference type="PROSITE" id="PS52016">
    <property type="entry name" value="TONB_DEPENDENT_REC_3"/>
    <property type="match status" value="1"/>
</dbReference>
<keyword evidence="14" id="KW-1185">Reference proteome</keyword>
<evidence type="ECO:0000313" key="14">
    <source>
        <dbReference type="Proteomes" id="UP001526446"/>
    </source>
</evidence>
<dbReference type="Pfam" id="PF07715">
    <property type="entry name" value="Plug"/>
    <property type="match status" value="1"/>
</dbReference>
<dbReference type="Pfam" id="PF00593">
    <property type="entry name" value="TonB_dep_Rec_b-barrel"/>
    <property type="match status" value="1"/>
</dbReference>
<dbReference type="Proteomes" id="UP001526446">
    <property type="component" value="Unassembled WGS sequence"/>
</dbReference>
<evidence type="ECO:0000256" key="2">
    <source>
        <dbReference type="ARBA" id="ARBA00022448"/>
    </source>
</evidence>
<evidence type="ECO:0000256" key="9">
    <source>
        <dbReference type="RuleBase" id="RU003357"/>
    </source>
</evidence>
<reference evidence="13 14" key="1">
    <citation type="submission" date="2022-11" db="EMBL/GenBank/DDBJ databases">
        <title>Genome sequencing of Acetobacter type strain.</title>
        <authorList>
            <person name="Heo J."/>
            <person name="Lee D."/>
            <person name="Han B.-H."/>
            <person name="Hong S.-B."/>
            <person name="Kwon S.-W."/>
        </authorList>
    </citation>
    <scope>NUCLEOTIDE SEQUENCE [LARGE SCALE GENOMIC DNA]</scope>
    <source>
        <strain evidence="13 14">KACC 21251</strain>
    </source>
</reference>
<keyword evidence="6 8" id="KW-0472">Membrane</keyword>
<dbReference type="SUPFAM" id="SSF56935">
    <property type="entry name" value="Porins"/>
    <property type="match status" value="1"/>
</dbReference>
<dbReference type="InterPro" id="IPR039426">
    <property type="entry name" value="TonB-dep_rcpt-like"/>
</dbReference>
<evidence type="ECO:0000256" key="8">
    <source>
        <dbReference type="PROSITE-ProRule" id="PRU01360"/>
    </source>
</evidence>
<evidence type="ECO:0000313" key="13">
    <source>
        <dbReference type="EMBL" id="MCX2561346.1"/>
    </source>
</evidence>
<protein>
    <submittedName>
        <fullName evidence="13">TonB-dependent receptor</fullName>
    </submittedName>
</protein>
<feature type="domain" description="TonB-dependent receptor-like beta-barrel" evidence="11">
    <location>
        <begin position="298"/>
        <end position="750"/>
    </location>
</feature>
<dbReference type="InterPro" id="IPR000531">
    <property type="entry name" value="Beta-barrel_TonB"/>
</dbReference>
<keyword evidence="4 8" id="KW-0812">Transmembrane</keyword>
<feature type="region of interest" description="Disordered" evidence="10">
    <location>
        <begin position="66"/>
        <end position="89"/>
    </location>
</feature>
<sequence length="803" mass="87876">MLPECLYPRLPAARLKSVSSRFLFLASLSGAASLWAMLAYAHAAPARPHTSRLPHGSKAAAATHPLRASALPKRPSGPVLSKGQEEISVASRRQALNGGGGMMREETAPHAVQTVTKAYIAMRSPTSTALDLVKNLPSLNIMTPDSSGMEGGQIQSRGLTDLDMALMVDGAPAAAAKYMSEDIDSENLEDVSVTPGSAARDLPVMSAAGGVMNSRTHIASHQAGGMLDFSYGTNNLSREFIRLESGDIGKSGVRSYFSFSNAHARSWMGSGINQRKHIDFGLQKDWENGSNARLFLSWNSEDFTIDNYPTAQEFFEYKHTGNGYGRSAQSNNVNYWKNNNDHWNQIFLTAPIHIVLPKKFSFDLQPYFSMGQGWDAAPGGVATQGQYTYNATGAAVPAGTNMTSFFLENEARQVGAVAKLNYEIDRHNHLTLGYWYENNQTIQGYPTSTTMANGAAASPNWAQYAVGGPMYGQNAGYELHSLFIQNQSRYLNNKLLINAGFKFVMSNAWNRGWSGANKNWIPGNSSGANTTAPLPQLSISYQIDPNNQIYVNAEGDYRQPSATDMGWLSASAPMLKNQYSIKEELGYRYHNKYLLLDMSFFNYNVTNRIVDQYLGMNSFKPFSVGNQTMRGFDVMIAGRDIHGFSPYASLEYLHATQDSNVFDPYPNIMLHSKGAQAVMAPRIIANFGLTYTYKGFFANGAVHYTGPQSVSIANDQRIPGYVTDSLSLGYHFKPVGFLKSPTFKLNFTNLTGSIVRTGAMGAVYSARDTSTVYSGSNAAYTGYGNAFMLEPRFTMTGTISTSF</sequence>
<dbReference type="InterPro" id="IPR036942">
    <property type="entry name" value="Beta-barrel_TonB_sf"/>
</dbReference>
<evidence type="ECO:0000256" key="10">
    <source>
        <dbReference type="SAM" id="MobiDB-lite"/>
    </source>
</evidence>
<keyword evidence="5 9" id="KW-0798">TonB box</keyword>
<evidence type="ECO:0000256" key="6">
    <source>
        <dbReference type="ARBA" id="ARBA00023136"/>
    </source>
</evidence>
<dbReference type="RefSeq" id="WP_166122834.1">
    <property type="nucleotide sequence ID" value="NZ_JAPIUX010000007.1"/>
</dbReference>
<proteinExistence type="inferred from homology"/>
<keyword evidence="2 8" id="KW-0813">Transport</keyword>
<dbReference type="PANTHER" id="PTHR30442">
    <property type="entry name" value="IRON III DICITRATE TRANSPORT PROTEIN FECA"/>
    <property type="match status" value="1"/>
</dbReference>
<dbReference type="InterPro" id="IPR037066">
    <property type="entry name" value="Plug_dom_sf"/>
</dbReference>
<keyword evidence="3 8" id="KW-1134">Transmembrane beta strand</keyword>
<evidence type="ECO:0000256" key="3">
    <source>
        <dbReference type="ARBA" id="ARBA00022452"/>
    </source>
</evidence>
<feature type="domain" description="TonB-dependent receptor plug" evidence="12">
    <location>
        <begin position="106"/>
        <end position="209"/>
    </location>
</feature>
<evidence type="ECO:0000256" key="7">
    <source>
        <dbReference type="ARBA" id="ARBA00023237"/>
    </source>
</evidence>
<name>A0ABT3Q7Y1_9PROT</name>
<keyword evidence="13" id="KW-0675">Receptor</keyword>
<evidence type="ECO:0000256" key="5">
    <source>
        <dbReference type="ARBA" id="ARBA00023077"/>
    </source>
</evidence>
<organism evidence="13 14">
    <name type="scientific">Acetobacter farinalis</name>
    <dbReference type="NCBI Taxonomy" id="1260984"/>
    <lineage>
        <taxon>Bacteria</taxon>
        <taxon>Pseudomonadati</taxon>
        <taxon>Pseudomonadota</taxon>
        <taxon>Alphaproteobacteria</taxon>
        <taxon>Acetobacterales</taxon>
        <taxon>Acetobacteraceae</taxon>
        <taxon>Acetobacter</taxon>
    </lineage>
</organism>
<accession>A0ABT3Q7Y1</accession>
<dbReference type="InterPro" id="IPR012910">
    <property type="entry name" value="Plug_dom"/>
</dbReference>
<evidence type="ECO:0000259" key="11">
    <source>
        <dbReference type="Pfam" id="PF00593"/>
    </source>
</evidence>
<evidence type="ECO:0000256" key="4">
    <source>
        <dbReference type="ARBA" id="ARBA00022692"/>
    </source>
</evidence>
<evidence type="ECO:0000256" key="1">
    <source>
        <dbReference type="ARBA" id="ARBA00004571"/>
    </source>
</evidence>
<dbReference type="Gene3D" id="2.170.130.10">
    <property type="entry name" value="TonB-dependent receptor, plug domain"/>
    <property type="match status" value="1"/>
</dbReference>
<gene>
    <name evidence="13" type="ORF">OQ252_08070</name>
</gene>
<evidence type="ECO:0000259" key="12">
    <source>
        <dbReference type="Pfam" id="PF07715"/>
    </source>
</evidence>
<dbReference type="EMBL" id="JAPIUX010000007">
    <property type="protein sequence ID" value="MCX2561346.1"/>
    <property type="molecule type" value="Genomic_DNA"/>
</dbReference>